<sequence>MLKPSRLTSCVVIVFRSRSPRKLTNLAGIFCGVLLQIMEKSMLSIGIKLPNLEHLGGLGLRKSRHNNLIRCNGQIELETLQKKKSPSQLAFSKAVTTLLPWLAPDLPPHGEGLKLGKSFLIRAPAFDWVMANSTSVWLDNRTGNGPLRSQTQGPLNRDERDLKVSDCWANCAWHFRHISFEFPNSTLDSIHRTTIQWFNPTPDSTIWNHTSNGDFTHQSARSLLNNFNPSTLSTNWKWIWRLPCTYRIQLFVTLAAQDRLSTRHNLFLRHITTVPDCEWCPLVPENSCHALRDLNRAKEIWTALSFPLSNPQATFLDWIRTTQRTLIPLIRVSLATFCFFLLSGTFGMIETDTLFRLIPIRVCDHLIKLLRPS</sequence>
<comment type="caution">
    <text evidence="1">The sequence shown here is derived from an EMBL/GenBank/DDBJ whole genome shotgun (WGS) entry which is preliminary data.</text>
</comment>
<organism evidence="1 2">
    <name type="scientific">Vaccinium darrowii</name>
    <dbReference type="NCBI Taxonomy" id="229202"/>
    <lineage>
        <taxon>Eukaryota</taxon>
        <taxon>Viridiplantae</taxon>
        <taxon>Streptophyta</taxon>
        <taxon>Embryophyta</taxon>
        <taxon>Tracheophyta</taxon>
        <taxon>Spermatophyta</taxon>
        <taxon>Magnoliopsida</taxon>
        <taxon>eudicotyledons</taxon>
        <taxon>Gunneridae</taxon>
        <taxon>Pentapetalae</taxon>
        <taxon>asterids</taxon>
        <taxon>Ericales</taxon>
        <taxon>Ericaceae</taxon>
        <taxon>Vaccinioideae</taxon>
        <taxon>Vaccinieae</taxon>
        <taxon>Vaccinium</taxon>
    </lineage>
</organism>
<accession>A0ACB7ZJ46</accession>
<keyword evidence="2" id="KW-1185">Reference proteome</keyword>
<reference evidence="1 2" key="1">
    <citation type="journal article" date="2021" name="Hortic Res">
        <title>High-quality reference genome and annotation aids understanding of berry development for evergreen blueberry (Vaccinium darrowii).</title>
        <authorList>
            <person name="Yu J."/>
            <person name="Hulse-Kemp A.M."/>
            <person name="Babiker E."/>
            <person name="Staton M."/>
        </authorList>
    </citation>
    <scope>NUCLEOTIDE SEQUENCE [LARGE SCALE GENOMIC DNA]</scope>
    <source>
        <strain evidence="2">cv. NJ 8807/NJ 8810</strain>
        <tissue evidence="1">Young leaf</tissue>
    </source>
</reference>
<gene>
    <name evidence="1" type="ORF">Vadar_014038</name>
</gene>
<proteinExistence type="predicted"/>
<dbReference type="EMBL" id="CM037159">
    <property type="protein sequence ID" value="KAH7865996.1"/>
    <property type="molecule type" value="Genomic_DNA"/>
</dbReference>
<evidence type="ECO:0000313" key="2">
    <source>
        <dbReference type="Proteomes" id="UP000828048"/>
    </source>
</evidence>
<evidence type="ECO:0000313" key="1">
    <source>
        <dbReference type="EMBL" id="KAH7865996.1"/>
    </source>
</evidence>
<name>A0ACB7ZJ46_9ERIC</name>
<dbReference type="Proteomes" id="UP000828048">
    <property type="component" value="Chromosome 9"/>
</dbReference>
<protein>
    <submittedName>
        <fullName evidence="1">Uncharacterized protein</fullName>
    </submittedName>
</protein>